<dbReference type="AlphaFoldDB" id="A0A502BMN0"/>
<proteinExistence type="predicted"/>
<organism evidence="6 7">
    <name type="scientific">Brucella gallinifaecis</name>
    <dbReference type="NCBI Taxonomy" id="215590"/>
    <lineage>
        <taxon>Bacteria</taxon>
        <taxon>Pseudomonadati</taxon>
        <taxon>Pseudomonadota</taxon>
        <taxon>Alphaproteobacteria</taxon>
        <taxon>Hyphomicrobiales</taxon>
        <taxon>Brucellaceae</taxon>
        <taxon>Brucella/Ochrobactrum group</taxon>
        <taxon>Brucella</taxon>
    </lineage>
</organism>
<dbReference type="Pfam" id="PF12399">
    <property type="entry name" value="BCA_ABC_TP_C"/>
    <property type="match status" value="1"/>
</dbReference>
<dbReference type="EMBL" id="VEWJ01000013">
    <property type="protein sequence ID" value="TPF74333.1"/>
    <property type="molecule type" value="Genomic_DNA"/>
</dbReference>
<dbReference type="OrthoDB" id="9806149at2"/>
<keyword evidence="3" id="KW-0547">Nucleotide-binding</keyword>
<dbReference type="InterPro" id="IPR003593">
    <property type="entry name" value="AAA+_ATPase"/>
</dbReference>
<comment type="caution">
    <text evidence="6">The sequence shown here is derived from an EMBL/GenBank/DDBJ whole genome shotgun (WGS) entry which is preliminary data.</text>
</comment>
<dbReference type="Gene3D" id="3.40.50.300">
    <property type="entry name" value="P-loop containing nucleotide triphosphate hydrolases"/>
    <property type="match status" value="1"/>
</dbReference>
<evidence type="ECO:0000313" key="7">
    <source>
        <dbReference type="Proteomes" id="UP000315388"/>
    </source>
</evidence>
<dbReference type="Proteomes" id="UP000315388">
    <property type="component" value="Unassembled WGS sequence"/>
</dbReference>
<dbReference type="Pfam" id="PF00005">
    <property type="entry name" value="ABC_tran"/>
    <property type="match status" value="1"/>
</dbReference>
<dbReference type="PROSITE" id="PS50893">
    <property type="entry name" value="ABC_TRANSPORTER_2"/>
    <property type="match status" value="1"/>
</dbReference>
<protein>
    <submittedName>
        <fullName evidence="6">ATP-binding cassette domain-containing protein</fullName>
    </submittedName>
</protein>
<keyword evidence="4 6" id="KW-0067">ATP-binding</keyword>
<comment type="subcellular location">
    <subcellularLocation>
        <location evidence="1">Cell inner membrane</location>
    </subcellularLocation>
</comment>
<dbReference type="SUPFAM" id="SSF52540">
    <property type="entry name" value="P-loop containing nucleoside triphosphate hydrolases"/>
    <property type="match status" value="1"/>
</dbReference>
<dbReference type="InterPro" id="IPR027417">
    <property type="entry name" value="P-loop_NTPase"/>
</dbReference>
<name>A0A502BMN0_9HYPH</name>
<dbReference type="RefSeq" id="WP_140906039.1">
    <property type="nucleotide sequence ID" value="NZ_JBHTMD010000012.1"/>
</dbReference>
<dbReference type="InterPro" id="IPR003439">
    <property type="entry name" value="ABC_transporter-like_ATP-bd"/>
</dbReference>
<keyword evidence="2" id="KW-0813">Transport</keyword>
<reference evidence="6 7" key="1">
    <citation type="journal article" date="2003" name="Int. J. Syst. Evol. Microbiol.">
        <title>Towards a standardized format for the description of a novel species (of an established genus): Ochrobactrum gallinifaecis sp. nov.</title>
        <authorList>
            <person name="Kampfer P."/>
            <person name="Buczolits S."/>
            <person name="Albrecht A."/>
            <person name="Busse H.J."/>
            <person name="Stackebrandt E."/>
        </authorList>
    </citation>
    <scope>NUCLEOTIDE SEQUENCE [LARGE SCALE GENOMIC DNA]</scope>
    <source>
        <strain evidence="6 7">ISO 196</strain>
    </source>
</reference>
<sequence>MNPGLKVRNIRKAFGGLLAINNVSFSAAPATITGIIGVNGAGKSTLLNCLCGLYTVSSGEIIWNGHVLHNKPTDKVAAMGMGRTFQIPRLFNSLTLSENIAIGETGPTRHDEVDHLLEQVHLYRLRDNLANELSGGQKKLIELLRIQYHKADLILLDEPFAGVHPDLIRLFLDLIAAFRAAGKTVLLISHDLTSIYELSDNIIALNQGEIIAEGNARDIQNSTAVIEAYLGE</sequence>
<gene>
    <name evidence="6" type="ORF">FHY56_15120</name>
</gene>
<feature type="domain" description="ABC transporter" evidence="5">
    <location>
        <begin position="5"/>
        <end position="232"/>
    </location>
</feature>
<dbReference type="SMART" id="SM00382">
    <property type="entry name" value="AAA"/>
    <property type="match status" value="1"/>
</dbReference>
<dbReference type="GO" id="GO:0016887">
    <property type="term" value="F:ATP hydrolysis activity"/>
    <property type="evidence" value="ECO:0007669"/>
    <property type="project" value="InterPro"/>
</dbReference>
<evidence type="ECO:0000256" key="3">
    <source>
        <dbReference type="ARBA" id="ARBA00022741"/>
    </source>
</evidence>
<keyword evidence="7" id="KW-1185">Reference proteome</keyword>
<evidence type="ECO:0000313" key="6">
    <source>
        <dbReference type="EMBL" id="TPF74333.1"/>
    </source>
</evidence>
<dbReference type="InterPro" id="IPR032823">
    <property type="entry name" value="BCA_ABC_TP_C"/>
</dbReference>
<evidence type="ECO:0000256" key="4">
    <source>
        <dbReference type="ARBA" id="ARBA00022840"/>
    </source>
</evidence>
<evidence type="ECO:0000256" key="1">
    <source>
        <dbReference type="ARBA" id="ARBA00004533"/>
    </source>
</evidence>
<dbReference type="GO" id="GO:0005524">
    <property type="term" value="F:ATP binding"/>
    <property type="evidence" value="ECO:0007669"/>
    <property type="project" value="UniProtKB-KW"/>
</dbReference>
<dbReference type="GO" id="GO:0005886">
    <property type="term" value="C:plasma membrane"/>
    <property type="evidence" value="ECO:0007669"/>
    <property type="project" value="UniProtKB-SubCell"/>
</dbReference>
<evidence type="ECO:0000259" key="5">
    <source>
        <dbReference type="PROSITE" id="PS50893"/>
    </source>
</evidence>
<dbReference type="InterPro" id="IPR051120">
    <property type="entry name" value="ABC_AA/LPS_Transport"/>
</dbReference>
<dbReference type="PANTHER" id="PTHR45772">
    <property type="entry name" value="CONSERVED COMPONENT OF ABC TRANSPORTER FOR NATURAL AMINO ACIDS-RELATED"/>
    <property type="match status" value="1"/>
</dbReference>
<accession>A0A502BMN0</accession>
<evidence type="ECO:0000256" key="2">
    <source>
        <dbReference type="ARBA" id="ARBA00022448"/>
    </source>
</evidence>